<dbReference type="AlphaFoldDB" id="A0A2R4NGN9"/>
<geneLocation type="plasmid" evidence="1">
    <name>pE20-HI3</name>
</geneLocation>
<reference evidence="1" key="1">
    <citation type="journal article" date="2018" name="Front. Microbiol.">
        <title>Dissemination of KPC-2-Encoding IncX6 Plasmids Among Multiple Enterobacteriaceae Species in a Single Chinese Hospital.</title>
        <authorList>
            <person name="Li B."/>
            <person name="Feng J."/>
            <person name="Zhan Z."/>
            <person name="Yin Z."/>
            <person name="Jiang Q."/>
            <person name="Wei P."/>
            <person name="Chen X."/>
            <person name="Gao B."/>
            <person name="Hou J."/>
            <person name="Mao P."/>
            <person name="Wu W."/>
            <person name="Chen W."/>
            <person name="Tong Y."/>
            <person name="Wang J."/>
            <person name="Li B."/>
            <person name="Zhou D."/>
        </authorList>
    </citation>
    <scope>NUCLEOTIDE SEQUENCE</scope>
    <source>
        <strain evidence="1">E20</strain>
        <plasmid evidence="1">pE20-HI3</plasmid>
    </source>
</reference>
<dbReference type="EMBL" id="MG288682">
    <property type="protein sequence ID" value="AVX35306.1"/>
    <property type="molecule type" value="Genomic_DNA"/>
</dbReference>
<organism evidence="1">
    <name type="scientific">Klebsiella aerogenes</name>
    <name type="common">Enterobacter aerogenes</name>
    <dbReference type="NCBI Taxonomy" id="548"/>
    <lineage>
        <taxon>Bacteria</taxon>
        <taxon>Pseudomonadati</taxon>
        <taxon>Pseudomonadota</taxon>
        <taxon>Gammaproteobacteria</taxon>
        <taxon>Enterobacterales</taxon>
        <taxon>Enterobacteriaceae</taxon>
        <taxon>Klebsiella/Raoultella group</taxon>
        <taxon>Klebsiella</taxon>
    </lineage>
</organism>
<accession>A0A2R4NGN9</accession>
<proteinExistence type="predicted"/>
<name>A0A2R4NGN9_KLEAE</name>
<sequence length="37" mass="4097">MHNKAIKPDARDSAPVAHGFAILCAIGAPPCRRLWRR</sequence>
<keyword evidence="1" id="KW-0614">Plasmid</keyword>
<protein>
    <submittedName>
        <fullName evidence="1">Uncharacterized protein</fullName>
    </submittedName>
</protein>
<evidence type="ECO:0000313" key="1">
    <source>
        <dbReference type="EMBL" id="AVX35306.1"/>
    </source>
</evidence>